<dbReference type="OrthoDB" id="337830at2"/>
<accession>A0A1N7EPI8</accession>
<dbReference type="InterPro" id="IPR050703">
    <property type="entry name" value="Flavin_MAO"/>
</dbReference>
<dbReference type="InterPro" id="IPR001613">
    <property type="entry name" value="Flavin_amine_oxidase"/>
</dbReference>
<evidence type="ECO:0000259" key="5">
    <source>
        <dbReference type="Pfam" id="PF01593"/>
    </source>
</evidence>
<dbReference type="GO" id="GO:0016491">
    <property type="term" value="F:oxidoreductase activity"/>
    <property type="evidence" value="ECO:0007669"/>
    <property type="project" value="UniProtKB-KW"/>
</dbReference>
<comment type="similarity">
    <text evidence="2">Belongs to the flavin monoamine oxidase family.</text>
</comment>
<evidence type="ECO:0000313" key="7">
    <source>
        <dbReference type="Proteomes" id="UP000186218"/>
    </source>
</evidence>
<evidence type="ECO:0000313" key="6">
    <source>
        <dbReference type="EMBL" id="SIR89974.1"/>
    </source>
</evidence>
<dbReference type="Gene3D" id="3.50.50.60">
    <property type="entry name" value="FAD/NAD(P)-binding domain"/>
    <property type="match status" value="1"/>
</dbReference>
<organism evidence="6 7">
    <name type="scientific">Williamsia sterculiae</name>
    <dbReference type="NCBI Taxonomy" id="1344003"/>
    <lineage>
        <taxon>Bacteria</taxon>
        <taxon>Bacillati</taxon>
        <taxon>Actinomycetota</taxon>
        <taxon>Actinomycetes</taxon>
        <taxon>Mycobacteriales</taxon>
        <taxon>Nocardiaceae</taxon>
        <taxon>Williamsia</taxon>
    </lineage>
</organism>
<dbReference type="STRING" id="1344003.SAMN05445060_1530"/>
<evidence type="ECO:0000256" key="2">
    <source>
        <dbReference type="ARBA" id="ARBA00005995"/>
    </source>
</evidence>
<dbReference type="SUPFAM" id="SSF54373">
    <property type="entry name" value="FAD-linked reductases, C-terminal domain"/>
    <property type="match status" value="1"/>
</dbReference>
<dbReference type="PRINTS" id="PR00757">
    <property type="entry name" value="AMINEOXDASEF"/>
</dbReference>
<sequence>MTPDHSRVPPGTDVAIVGAGIAGLVTADRLGTRGIDAVVLEAADRVGGRLMARTSVLGSAVDLGGQWIGHGHHRFEELADELGARRFPMHSPGTPAMVTAVGPISATNPSMLAATVGLLGFEVASRLPERDTWTTTSVREWIDRIPSRRARRIVDVIVAVTCCADTSTLSIAAFLRLIRFQGGLSTMMKTTGGAQDALVVEGAGALAERLAHRLGDRVHTGVRVTAVDQTDRGVTVATPTTTIRARRVVIAVPPPMAARIAFRPPLPDNRVRSHHNTRMGEVYKAIAVYETPFWRQRRDAEAIMLGTPGCAVFDTTPPDGPGHLTMLVGGADAARIGQLSVGRRRETLLDHLEPHLGREVRRPAGWYDKVWHHDPYVGGGYASLPVMGTREGYYPVEHTPAGRIHWAGTETAAEHAGYVEGAIESAERVVTELVRTLGETG</sequence>
<feature type="binding site" evidence="4">
    <location>
        <begin position="41"/>
        <end position="42"/>
    </location>
    <ligand>
        <name>FAD</name>
        <dbReference type="ChEBI" id="CHEBI:57692"/>
    </ligand>
</feature>
<dbReference type="EMBL" id="FTNT01000003">
    <property type="protein sequence ID" value="SIR89974.1"/>
    <property type="molecule type" value="Genomic_DNA"/>
</dbReference>
<evidence type="ECO:0000256" key="1">
    <source>
        <dbReference type="ARBA" id="ARBA00001974"/>
    </source>
</evidence>
<feature type="binding site" evidence="4">
    <location>
        <position position="410"/>
    </location>
    <ligand>
        <name>FAD</name>
        <dbReference type="ChEBI" id="CHEBI:57692"/>
    </ligand>
</feature>
<keyword evidence="7" id="KW-1185">Reference proteome</keyword>
<feature type="binding site" evidence="4">
    <location>
        <position position="224"/>
    </location>
    <ligand>
        <name>FAD</name>
        <dbReference type="ChEBI" id="CHEBI:57692"/>
    </ligand>
</feature>
<dbReference type="SUPFAM" id="SSF51905">
    <property type="entry name" value="FAD/NAD(P)-binding domain"/>
    <property type="match status" value="1"/>
</dbReference>
<keyword evidence="3" id="KW-0560">Oxidoreductase</keyword>
<evidence type="ECO:0000256" key="3">
    <source>
        <dbReference type="ARBA" id="ARBA00023002"/>
    </source>
</evidence>
<proteinExistence type="inferred from homology"/>
<reference evidence="6 7" key="1">
    <citation type="submission" date="2017-01" db="EMBL/GenBank/DDBJ databases">
        <authorList>
            <person name="Mah S.A."/>
            <person name="Swanson W.J."/>
            <person name="Moy G.W."/>
            <person name="Vacquier V.D."/>
        </authorList>
    </citation>
    <scope>NUCLEOTIDE SEQUENCE [LARGE SCALE GENOMIC DNA]</scope>
    <source>
        <strain evidence="6 7">CPCC 203464</strain>
    </source>
</reference>
<dbReference type="Pfam" id="PF01593">
    <property type="entry name" value="Amino_oxidase"/>
    <property type="match status" value="1"/>
</dbReference>
<dbReference type="PANTHER" id="PTHR43563:SF1">
    <property type="entry name" value="AMINE OXIDASE [FLAVIN-CONTAINING] B"/>
    <property type="match status" value="1"/>
</dbReference>
<evidence type="ECO:0000256" key="4">
    <source>
        <dbReference type="PIRSR" id="PIRSR601613-1"/>
    </source>
</evidence>
<dbReference type="InterPro" id="IPR002937">
    <property type="entry name" value="Amino_oxidase"/>
</dbReference>
<dbReference type="AlphaFoldDB" id="A0A1N7EPI8"/>
<dbReference type="Proteomes" id="UP000186218">
    <property type="component" value="Unassembled WGS sequence"/>
</dbReference>
<protein>
    <submittedName>
        <fullName evidence="6">Monoamine oxidase</fullName>
    </submittedName>
</protein>
<dbReference type="PANTHER" id="PTHR43563">
    <property type="entry name" value="AMINE OXIDASE"/>
    <property type="match status" value="1"/>
</dbReference>
<feature type="domain" description="Amine oxidase" evidence="5">
    <location>
        <begin position="21"/>
        <end position="433"/>
    </location>
</feature>
<dbReference type="InterPro" id="IPR036188">
    <property type="entry name" value="FAD/NAD-bd_sf"/>
</dbReference>
<name>A0A1N7EPI8_9NOCA</name>
<dbReference type="RefSeq" id="WP_076478032.1">
    <property type="nucleotide sequence ID" value="NZ_FTNT01000003.1"/>
</dbReference>
<gene>
    <name evidence="6" type="ORF">SAMN05445060_1530</name>
</gene>
<comment type="cofactor">
    <cofactor evidence="1">
        <name>FAD</name>
        <dbReference type="ChEBI" id="CHEBI:57692"/>
    </cofactor>
</comment>